<dbReference type="OrthoDB" id="2328085at2"/>
<organism evidence="1 2">
    <name type="scientific">Lactobacillus ultunensis DSM 16047</name>
    <dbReference type="NCBI Taxonomy" id="525365"/>
    <lineage>
        <taxon>Bacteria</taxon>
        <taxon>Bacillati</taxon>
        <taxon>Bacillota</taxon>
        <taxon>Bacilli</taxon>
        <taxon>Lactobacillales</taxon>
        <taxon>Lactobacillaceae</taxon>
        <taxon>Lactobacillus</taxon>
    </lineage>
</organism>
<dbReference type="RefSeq" id="WP_007125997.1">
    <property type="nucleotide sequence ID" value="NZ_AZFO01000006.1"/>
</dbReference>
<dbReference type="PATRIC" id="fig|525365.8.peg.1938"/>
<proteinExistence type="predicted"/>
<reference evidence="1 2" key="1">
    <citation type="submission" date="2009-01" db="EMBL/GenBank/DDBJ databases">
        <authorList>
            <person name="Qin X."/>
            <person name="Bachman B."/>
            <person name="Battles P."/>
            <person name="Bell A."/>
            <person name="Bess C."/>
            <person name="Bickham C."/>
            <person name="Chaboub L."/>
            <person name="Chen D."/>
            <person name="Coyle M."/>
            <person name="Deiros D.R."/>
            <person name="Dinh H."/>
            <person name="Forbes L."/>
            <person name="Fowler G."/>
            <person name="Francisco L."/>
            <person name="Fu Q."/>
            <person name="Gubbala S."/>
            <person name="Hale W."/>
            <person name="Han Y."/>
            <person name="Hemphill L."/>
            <person name="Highlander S.K."/>
            <person name="Hirani K."/>
            <person name="Hogues M."/>
            <person name="Jackson L."/>
            <person name="Jakkamsetti A."/>
            <person name="Javaid M."/>
            <person name="Jiang H."/>
            <person name="Korchina V."/>
            <person name="Kovar C."/>
            <person name="Lara F."/>
            <person name="Lee S."/>
            <person name="Mata R."/>
            <person name="Mathew T."/>
            <person name="Moen C."/>
            <person name="Morales K."/>
            <person name="Munidasa M."/>
            <person name="Nazareth L."/>
            <person name="Ngo R."/>
            <person name="Nguyen L."/>
            <person name="Okwuonu G."/>
            <person name="Ongeri F."/>
            <person name="Patil S."/>
            <person name="Petrosino J."/>
            <person name="Pham C."/>
            <person name="Pham P."/>
            <person name="Pu L.-L."/>
            <person name="Puazo M."/>
            <person name="Raj R."/>
            <person name="Reid J."/>
            <person name="Rouhana J."/>
            <person name="Saada N."/>
            <person name="Shang Y."/>
            <person name="Simmons D."/>
            <person name="Thornton R."/>
            <person name="Warren J."/>
            <person name="Weissenberger G."/>
            <person name="Zhang J."/>
            <person name="Zhang L."/>
            <person name="Zhou C."/>
            <person name="Zhu D."/>
            <person name="Muzny D."/>
            <person name="Worley K."/>
            <person name="Gibbs R."/>
        </authorList>
    </citation>
    <scope>NUCLEOTIDE SEQUENCE [LARGE SCALE GENOMIC DNA]</scope>
    <source>
        <strain evidence="1 2">DSM 16047</strain>
    </source>
</reference>
<comment type="caution">
    <text evidence="1">The sequence shown here is derived from an EMBL/GenBank/DDBJ whole genome shotgun (WGS) entry which is preliminary data.</text>
</comment>
<dbReference type="Proteomes" id="UP000005583">
    <property type="component" value="Unassembled WGS sequence"/>
</dbReference>
<dbReference type="EMBL" id="ACGU01000069">
    <property type="protein sequence ID" value="EEJ71601.1"/>
    <property type="molecule type" value="Genomic_DNA"/>
</dbReference>
<protein>
    <submittedName>
        <fullName evidence="1">Uncharacterized protein</fullName>
    </submittedName>
</protein>
<keyword evidence="2" id="KW-1185">Reference proteome</keyword>
<sequence length="134" mass="14617">MKRIKSIIFSVLVLLGVGMSSQTIYASSQSVYAHYRVHASGNGISSGKTNNVWHYLNKNRRVTLRISSSTGAGSGLCTLKRKGIILDKNFGQVSSNVGTHHFGLKTDKTSGQYFLEFYGGNANNTHTIHGTIHD</sequence>
<dbReference type="AlphaFoldDB" id="C2EPA6"/>
<name>C2EPA6_9LACO</name>
<dbReference type="HOGENOM" id="CLU_1893581_0_0_9"/>
<accession>C2EPA6</accession>
<evidence type="ECO:0000313" key="2">
    <source>
        <dbReference type="Proteomes" id="UP000005583"/>
    </source>
</evidence>
<evidence type="ECO:0000313" key="1">
    <source>
        <dbReference type="EMBL" id="EEJ71601.1"/>
    </source>
</evidence>
<gene>
    <name evidence="1" type="ORF">HMPREF0548_1502</name>
</gene>
<dbReference type="STRING" id="525365.HMPREF0548_1502"/>